<evidence type="ECO:0000313" key="4">
    <source>
        <dbReference type="EnsemblMetazoa" id="XP_014246324.1"/>
    </source>
</evidence>
<feature type="chain" id="PRO_5035103417" description="Peptidase S1 domain-containing protein" evidence="2">
    <location>
        <begin position="30"/>
        <end position="315"/>
    </location>
</feature>
<dbReference type="AlphaFoldDB" id="A0A8I6RJL0"/>
<feature type="signal peptide" evidence="2">
    <location>
        <begin position="1"/>
        <end position="29"/>
    </location>
</feature>
<organism evidence="4 5">
    <name type="scientific">Cimex lectularius</name>
    <name type="common">Bed bug</name>
    <name type="synonym">Acanthia lectularia</name>
    <dbReference type="NCBI Taxonomy" id="79782"/>
    <lineage>
        <taxon>Eukaryota</taxon>
        <taxon>Metazoa</taxon>
        <taxon>Ecdysozoa</taxon>
        <taxon>Arthropoda</taxon>
        <taxon>Hexapoda</taxon>
        <taxon>Insecta</taxon>
        <taxon>Pterygota</taxon>
        <taxon>Neoptera</taxon>
        <taxon>Paraneoptera</taxon>
        <taxon>Hemiptera</taxon>
        <taxon>Heteroptera</taxon>
        <taxon>Panheteroptera</taxon>
        <taxon>Cimicomorpha</taxon>
        <taxon>Cimicidae</taxon>
        <taxon>Cimex</taxon>
    </lineage>
</organism>
<dbReference type="PANTHER" id="PTHR24252">
    <property type="entry name" value="ACROSIN-RELATED"/>
    <property type="match status" value="1"/>
</dbReference>
<dbReference type="EnsemblMetazoa" id="XM_014390838.1">
    <property type="protein sequence ID" value="XP_014246324.1"/>
    <property type="gene ID" value="LOC106664819"/>
</dbReference>
<keyword evidence="5" id="KW-1185">Reference proteome</keyword>
<dbReference type="RefSeq" id="XP_014246324.1">
    <property type="nucleotide sequence ID" value="XM_014390838.1"/>
</dbReference>
<dbReference type="GO" id="GO:0004252">
    <property type="term" value="F:serine-type endopeptidase activity"/>
    <property type="evidence" value="ECO:0007669"/>
    <property type="project" value="InterPro"/>
</dbReference>
<name>A0A8I6RJL0_CIMLE</name>
<dbReference type="PANTHER" id="PTHR24252:SF7">
    <property type="entry name" value="HYALIN"/>
    <property type="match status" value="1"/>
</dbReference>
<feature type="domain" description="Peptidase S1" evidence="3">
    <location>
        <begin position="39"/>
        <end position="284"/>
    </location>
</feature>
<dbReference type="PROSITE" id="PS50240">
    <property type="entry name" value="TRYPSIN_DOM"/>
    <property type="match status" value="1"/>
</dbReference>
<dbReference type="OrthoDB" id="10061449at2759"/>
<dbReference type="Gene3D" id="2.40.10.10">
    <property type="entry name" value="Trypsin-like serine proteases"/>
    <property type="match status" value="1"/>
</dbReference>
<dbReference type="EnsemblMetazoa" id="XM_014390837.1">
    <property type="protein sequence ID" value="XP_014246323.1"/>
    <property type="gene ID" value="LOC106664819"/>
</dbReference>
<protein>
    <recommendedName>
        <fullName evidence="3">Peptidase S1 domain-containing protein</fullName>
    </recommendedName>
</protein>
<evidence type="ECO:0000313" key="5">
    <source>
        <dbReference type="Proteomes" id="UP000494040"/>
    </source>
</evidence>
<evidence type="ECO:0000256" key="1">
    <source>
        <dbReference type="ARBA" id="ARBA00023157"/>
    </source>
</evidence>
<dbReference type="RefSeq" id="XP_014246323.1">
    <property type="nucleotide sequence ID" value="XM_014390837.1"/>
</dbReference>
<dbReference type="InterPro" id="IPR043504">
    <property type="entry name" value="Peptidase_S1_PA_chymotrypsin"/>
</dbReference>
<dbReference type="Proteomes" id="UP000494040">
    <property type="component" value="Unassembled WGS sequence"/>
</dbReference>
<evidence type="ECO:0000256" key="2">
    <source>
        <dbReference type="SAM" id="SignalP"/>
    </source>
</evidence>
<reference evidence="4" key="1">
    <citation type="submission" date="2022-01" db="UniProtKB">
        <authorList>
            <consortium name="EnsemblMetazoa"/>
        </authorList>
    </citation>
    <scope>IDENTIFICATION</scope>
</reference>
<dbReference type="KEGG" id="clec:106664819"/>
<dbReference type="InterPro" id="IPR009003">
    <property type="entry name" value="Peptidase_S1_PA"/>
</dbReference>
<keyword evidence="1" id="KW-1015">Disulfide bond</keyword>
<keyword evidence="2" id="KW-0732">Signal</keyword>
<dbReference type="SMART" id="SM00020">
    <property type="entry name" value="Tryp_SPc"/>
    <property type="match status" value="1"/>
</dbReference>
<dbReference type="InterPro" id="IPR001254">
    <property type="entry name" value="Trypsin_dom"/>
</dbReference>
<proteinExistence type="predicted"/>
<dbReference type="SUPFAM" id="SSF50494">
    <property type="entry name" value="Trypsin-like serine proteases"/>
    <property type="match status" value="1"/>
</dbReference>
<dbReference type="GO" id="GO:0006508">
    <property type="term" value="P:proteolysis"/>
    <property type="evidence" value="ECO:0007669"/>
    <property type="project" value="InterPro"/>
</dbReference>
<dbReference type="Pfam" id="PF00089">
    <property type="entry name" value="Trypsin"/>
    <property type="match status" value="1"/>
</dbReference>
<sequence length="315" mass="34843">MYLFGYDCRFNSCAAVELLFIIFLSDCCSLASSEAGSKIIEGRYARRGEFPATVVCEGAKKCGGTLVTLRKVLTAGRCFFADDKPVEAKSIKVTGGVLNLKENSNEKQQSLLKSYHVHEKYKSPSPTDQIPYFFFDIALAVLEIPFFKTDTVRPVVFPAKDPGGMRKFLDKTLAKNATCQATGYGATEEGGTDVDTLKVANVRLIDSTACWLKKESLAYEVCATPINGKDRTTPGDAGSTFLCDGYMLGMSKSRNRMTRKGVEYHFMIFTLVGPFMEYYKLGIDEGQTSQLHPAVFLFLLIISFHEADALLLPYC</sequence>
<evidence type="ECO:0000259" key="3">
    <source>
        <dbReference type="PROSITE" id="PS50240"/>
    </source>
</evidence>
<accession>A0A8I6RJL0</accession>
<dbReference type="GeneID" id="106664819"/>